<dbReference type="RefSeq" id="WP_310287701.1">
    <property type="nucleotide sequence ID" value="NZ_BAAAWO010000001.1"/>
</dbReference>
<keyword evidence="2" id="KW-0436">Ligase</keyword>
<dbReference type="Pfam" id="PF21948">
    <property type="entry name" value="LplA-B_cat"/>
    <property type="match status" value="1"/>
</dbReference>
<protein>
    <submittedName>
        <fullName evidence="2">Lipoate-protein ligase A</fullName>
    </submittedName>
</protein>
<dbReference type="GO" id="GO:0016874">
    <property type="term" value="F:ligase activity"/>
    <property type="evidence" value="ECO:0007669"/>
    <property type="project" value="UniProtKB-KW"/>
</dbReference>
<evidence type="ECO:0000313" key="2">
    <source>
        <dbReference type="EMBL" id="MDR7356705.1"/>
    </source>
</evidence>
<evidence type="ECO:0000313" key="3">
    <source>
        <dbReference type="Proteomes" id="UP001183817"/>
    </source>
</evidence>
<gene>
    <name evidence="2" type="ORF">J2S64_000396</name>
</gene>
<sequence>MSLWNPDVDHRLNVRIEEPSGDPEADLMAGIGLLAAVRDGEVPAALRIYRPDPTLAFGQRDVRLAGYPLAVARSLEHGFAPVVRKAGGRAAAYHRGTVIVDHVEPADEAMMGHQHRFKVLGALYAEALRRGGIDARVGEIAGEYCAGEFSVHGVPGAASRTPNAVKLVGTAQRVVSGAWLFSSVFVIEDSAPIRALLDDVYRAMEIPMDAATVGAADDLLPGYSTETFIADLLAEYAQHAELAGA</sequence>
<organism evidence="2 3">
    <name type="scientific">Paeniglutamicibacter sulfureus</name>
    <dbReference type="NCBI Taxonomy" id="43666"/>
    <lineage>
        <taxon>Bacteria</taxon>
        <taxon>Bacillati</taxon>
        <taxon>Actinomycetota</taxon>
        <taxon>Actinomycetes</taxon>
        <taxon>Micrococcales</taxon>
        <taxon>Micrococcaceae</taxon>
        <taxon>Paeniglutamicibacter</taxon>
    </lineage>
</organism>
<accession>A0ABU2BDI3</accession>
<comment type="caution">
    <text evidence="2">The sequence shown here is derived from an EMBL/GenBank/DDBJ whole genome shotgun (WGS) entry which is preliminary data.</text>
</comment>
<dbReference type="InterPro" id="IPR045864">
    <property type="entry name" value="aa-tRNA-synth_II/BPL/LPL"/>
</dbReference>
<dbReference type="PROSITE" id="PS51733">
    <property type="entry name" value="BPL_LPL_CATALYTIC"/>
    <property type="match status" value="1"/>
</dbReference>
<evidence type="ECO:0000259" key="1">
    <source>
        <dbReference type="PROSITE" id="PS51733"/>
    </source>
</evidence>
<dbReference type="EMBL" id="JAVDYI010000001">
    <property type="protein sequence ID" value="MDR7356705.1"/>
    <property type="molecule type" value="Genomic_DNA"/>
</dbReference>
<dbReference type="InterPro" id="IPR004143">
    <property type="entry name" value="BPL_LPL_catalytic"/>
</dbReference>
<name>A0ABU2BDI3_9MICC</name>
<feature type="domain" description="BPL/LPL catalytic" evidence="1">
    <location>
        <begin position="40"/>
        <end position="244"/>
    </location>
</feature>
<proteinExistence type="predicted"/>
<reference evidence="2 3" key="1">
    <citation type="submission" date="2023-07" db="EMBL/GenBank/DDBJ databases">
        <title>Sequencing the genomes of 1000 actinobacteria strains.</title>
        <authorList>
            <person name="Klenk H.-P."/>
        </authorList>
    </citation>
    <scope>NUCLEOTIDE SEQUENCE [LARGE SCALE GENOMIC DNA]</scope>
    <source>
        <strain evidence="2 3">DSM 20167</strain>
    </source>
</reference>
<dbReference type="Gene3D" id="3.30.930.10">
    <property type="entry name" value="Bira Bifunctional Protein, Domain 2"/>
    <property type="match status" value="1"/>
</dbReference>
<dbReference type="Proteomes" id="UP001183817">
    <property type="component" value="Unassembled WGS sequence"/>
</dbReference>
<keyword evidence="3" id="KW-1185">Reference proteome</keyword>
<dbReference type="SUPFAM" id="SSF55681">
    <property type="entry name" value="Class II aaRS and biotin synthetases"/>
    <property type="match status" value="1"/>
</dbReference>